<dbReference type="RefSeq" id="XP_018296756.1">
    <property type="nucleotide sequence ID" value="XM_018434873.1"/>
</dbReference>
<organism evidence="3 4">
    <name type="scientific">Phycomyces blakesleeanus (strain ATCC 8743b / DSM 1359 / FGSC 10004 / NBRC 33097 / NRRL 1555)</name>
    <dbReference type="NCBI Taxonomy" id="763407"/>
    <lineage>
        <taxon>Eukaryota</taxon>
        <taxon>Fungi</taxon>
        <taxon>Fungi incertae sedis</taxon>
        <taxon>Mucoromycota</taxon>
        <taxon>Mucoromycotina</taxon>
        <taxon>Mucoromycetes</taxon>
        <taxon>Mucorales</taxon>
        <taxon>Phycomycetaceae</taxon>
        <taxon>Phycomyces</taxon>
    </lineage>
</organism>
<dbReference type="OrthoDB" id="2273652at2759"/>
<dbReference type="InParanoid" id="A0A167PXI0"/>
<proteinExistence type="predicted"/>
<keyword evidence="1" id="KW-0175">Coiled coil</keyword>
<dbReference type="VEuPathDB" id="FungiDB:PHYBLDRAFT_163809"/>
<dbReference type="GeneID" id="28995779"/>
<evidence type="ECO:0000313" key="4">
    <source>
        <dbReference type="Proteomes" id="UP000077315"/>
    </source>
</evidence>
<reference evidence="4" key="1">
    <citation type="submission" date="2015-06" db="EMBL/GenBank/DDBJ databases">
        <title>Expansion of signal transduction pathways in fungi by whole-genome duplication.</title>
        <authorList>
            <consortium name="DOE Joint Genome Institute"/>
            <person name="Corrochano L.M."/>
            <person name="Kuo A."/>
            <person name="Marcet-Houben M."/>
            <person name="Polaino S."/>
            <person name="Salamov A."/>
            <person name="Villalobos J.M."/>
            <person name="Alvarez M.I."/>
            <person name="Avalos J."/>
            <person name="Benito E.P."/>
            <person name="Benoit I."/>
            <person name="Burger G."/>
            <person name="Camino L.P."/>
            <person name="Canovas D."/>
            <person name="Cerda-Olmedo E."/>
            <person name="Cheng J.-F."/>
            <person name="Dominguez A."/>
            <person name="Elias M."/>
            <person name="Eslava A.P."/>
            <person name="Glaser F."/>
            <person name="Grimwood J."/>
            <person name="Gutierrez G."/>
            <person name="Heitman J."/>
            <person name="Henrissat B."/>
            <person name="Iturriaga E.A."/>
            <person name="Lang B.F."/>
            <person name="Lavin J.L."/>
            <person name="Lee S."/>
            <person name="Li W."/>
            <person name="Lindquist E."/>
            <person name="Lopez-Garcia S."/>
            <person name="Luque E.M."/>
            <person name="Marcos A.T."/>
            <person name="Martin J."/>
            <person name="McCluskey K."/>
            <person name="Medina H.R."/>
            <person name="Miralles-Duran A."/>
            <person name="Miyazaki A."/>
            <person name="Munoz-Torres E."/>
            <person name="Oguiza J.A."/>
            <person name="Ohm R."/>
            <person name="Olmedo M."/>
            <person name="Orejas M."/>
            <person name="Ortiz-Castellanos L."/>
            <person name="Pisabarro A.G."/>
            <person name="Rodriguez-Romero J."/>
            <person name="Ruiz-Herrera J."/>
            <person name="Ruiz-Vazquez R."/>
            <person name="Sanz C."/>
            <person name="Schackwitz W."/>
            <person name="Schmutz J."/>
            <person name="Shahriari M."/>
            <person name="Shelest E."/>
            <person name="Silva-Franco F."/>
            <person name="Soanes D."/>
            <person name="Syed K."/>
            <person name="Tagua V.G."/>
            <person name="Talbot N.J."/>
            <person name="Thon M."/>
            <person name="De vries R.P."/>
            <person name="Wiebenga A."/>
            <person name="Yadav J.S."/>
            <person name="Braun E.L."/>
            <person name="Baker S."/>
            <person name="Garre V."/>
            <person name="Horwitz B."/>
            <person name="Torres-Martinez S."/>
            <person name="Idnurm A."/>
            <person name="Herrera-Estrella A."/>
            <person name="Gabaldon T."/>
            <person name="Grigoriev I.V."/>
        </authorList>
    </citation>
    <scope>NUCLEOTIDE SEQUENCE [LARGE SCALE GENOMIC DNA]</scope>
    <source>
        <strain evidence="4">NRRL 1555(-)</strain>
    </source>
</reference>
<sequence length="361" mass="41156">MTTKVILDLVSQFKADNEKAFCILMSAVKGLTEKVESLQQDNFNLKADLNALRKEISYSKPNFINDSIDDRLAVHKEYGIFTGMDFPVRFQFEPKKPDGQKMKFSWAIYHQLIKDVLGPASSKLLDSGIEACTKSVKDGRLICVVKEIVCKEHDIPLSTMWGALSAEAQNSAILHLEEMSSPHLPLRVCISNWGAKLLLSKYWNYEPRTAKKVYSETNASTTSPNEGICTLCMQVQRWPIKSNIAYLEPISVYNTTSYLPQYPHISNDVDVYMEVMQHNFDQGEHPLNYPANDLLEHVQKKKRENPLVTYSGKFHWVFKLYCTKPVAFETEYDLPHPIAAPTRKQRSDKGKKRGANKCIQA</sequence>
<name>A0A167PXI0_PHYB8</name>
<accession>A0A167PXI0</accession>
<evidence type="ECO:0000256" key="1">
    <source>
        <dbReference type="SAM" id="Coils"/>
    </source>
</evidence>
<feature type="compositionally biased region" description="Basic residues" evidence="2">
    <location>
        <begin position="343"/>
        <end position="355"/>
    </location>
</feature>
<dbReference type="EMBL" id="KV440973">
    <property type="protein sequence ID" value="OAD78716.1"/>
    <property type="molecule type" value="Genomic_DNA"/>
</dbReference>
<dbReference type="Proteomes" id="UP000077315">
    <property type="component" value="Unassembled WGS sequence"/>
</dbReference>
<dbReference type="AlphaFoldDB" id="A0A167PXI0"/>
<keyword evidence="4" id="KW-1185">Reference proteome</keyword>
<evidence type="ECO:0000256" key="2">
    <source>
        <dbReference type="SAM" id="MobiDB-lite"/>
    </source>
</evidence>
<feature type="coiled-coil region" evidence="1">
    <location>
        <begin position="28"/>
        <end position="55"/>
    </location>
</feature>
<feature type="region of interest" description="Disordered" evidence="2">
    <location>
        <begin position="339"/>
        <end position="361"/>
    </location>
</feature>
<gene>
    <name evidence="3" type="ORF">PHYBLDRAFT_163809</name>
</gene>
<protein>
    <submittedName>
        <fullName evidence="3">Uncharacterized protein</fullName>
    </submittedName>
</protein>
<evidence type="ECO:0000313" key="3">
    <source>
        <dbReference type="EMBL" id="OAD78716.1"/>
    </source>
</evidence>